<feature type="region of interest" description="Disordered" evidence="16">
    <location>
        <begin position="710"/>
        <end position="767"/>
    </location>
</feature>
<evidence type="ECO:0000256" key="8">
    <source>
        <dbReference type="ARBA" id="ARBA00022960"/>
    </source>
</evidence>
<keyword evidence="11 17" id="KW-0472">Membrane</keyword>
<dbReference type="EMBL" id="SMAG01000003">
    <property type="protein sequence ID" value="TCS95060.1"/>
    <property type="molecule type" value="Genomic_DNA"/>
</dbReference>
<dbReference type="AlphaFoldDB" id="A0A4R3L7U8"/>
<dbReference type="PANTHER" id="PTHR32282:SF32">
    <property type="entry name" value="PENICILLIN-BINDING PROTEIN 2A"/>
    <property type="match status" value="1"/>
</dbReference>
<keyword evidence="13" id="KW-0961">Cell wall biogenesis/degradation</keyword>
<dbReference type="GO" id="GO:0008360">
    <property type="term" value="P:regulation of cell shape"/>
    <property type="evidence" value="ECO:0007669"/>
    <property type="project" value="UniProtKB-KW"/>
</dbReference>
<dbReference type="SUPFAM" id="SSF56601">
    <property type="entry name" value="beta-lactamase/transpeptidase-like"/>
    <property type="match status" value="1"/>
</dbReference>
<evidence type="ECO:0000259" key="19">
    <source>
        <dbReference type="Pfam" id="PF00912"/>
    </source>
</evidence>
<evidence type="ECO:0000313" key="21">
    <source>
        <dbReference type="Proteomes" id="UP000294937"/>
    </source>
</evidence>
<keyword evidence="9" id="KW-0573">Peptidoglycan synthesis</keyword>
<dbReference type="GO" id="GO:0006508">
    <property type="term" value="P:proteolysis"/>
    <property type="evidence" value="ECO:0007669"/>
    <property type="project" value="UniProtKB-KW"/>
</dbReference>
<comment type="catalytic activity">
    <reaction evidence="14">
        <text>Preferential cleavage: (Ac)2-L-Lys-D-Ala-|-D-Ala. Also transpeptidation of peptidyl-alanyl moieties that are N-acyl substituents of D-alanine.</text>
        <dbReference type="EC" id="3.4.16.4"/>
    </reaction>
</comment>
<protein>
    <submittedName>
        <fullName evidence="20">Penicillin-binding protein</fullName>
    </submittedName>
</protein>
<dbReference type="InterPro" id="IPR012338">
    <property type="entry name" value="Beta-lactam/transpept-like"/>
</dbReference>
<organism evidence="20 21">
    <name type="scientific">Hazenella coriacea</name>
    <dbReference type="NCBI Taxonomy" id="1179467"/>
    <lineage>
        <taxon>Bacteria</taxon>
        <taxon>Bacillati</taxon>
        <taxon>Bacillota</taxon>
        <taxon>Bacilli</taxon>
        <taxon>Bacillales</taxon>
        <taxon>Thermoactinomycetaceae</taxon>
        <taxon>Hazenella</taxon>
    </lineage>
</organism>
<feature type="compositionally biased region" description="Pro residues" evidence="16">
    <location>
        <begin position="738"/>
        <end position="759"/>
    </location>
</feature>
<evidence type="ECO:0000256" key="7">
    <source>
        <dbReference type="ARBA" id="ARBA00022801"/>
    </source>
</evidence>
<gene>
    <name evidence="20" type="ORF">EDD58_103486</name>
</gene>
<reference evidence="20 21" key="1">
    <citation type="submission" date="2019-03" db="EMBL/GenBank/DDBJ databases">
        <title>Genomic Encyclopedia of Type Strains, Phase IV (KMG-IV): sequencing the most valuable type-strain genomes for metagenomic binning, comparative biology and taxonomic classification.</title>
        <authorList>
            <person name="Goeker M."/>
        </authorList>
    </citation>
    <scope>NUCLEOTIDE SEQUENCE [LARGE SCALE GENOMIC DNA]</scope>
    <source>
        <strain evidence="20 21">DSM 45707</strain>
    </source>
</reference>
<dbReference type="Proteomes" id="UP000294937">
    <property type="component" value="Unassembled WGS sequence"/>
</dbReference>
<feature type="domain" description="Glycosyl transferase family 51" evidence="19">
    <location>
        <begin position="103"/>
        <end position="276"/>
    </location>
</feature>
<evidence type="ECO:0000256" key="2">
    <source>
        <dbReference type="ARBA" id="ARBA00022645"/>
    </source>
</evidence>
<keyword evidence="12" id="KW-0511">Multifunctional enzyme</keyword>
<evidence type="ECO:0000256" key="12">
    <source>
        <dbReference type="ARBA" id="ARBA00023268"/>
    </source>
</evidence>
<keyword evidence="1" id="KW-1003">Cell membrane</keyword>
<comment type="catalytic activity">
    <reaction evidence="15">
        <text>[GlcNAc-(1-&gt;4)-Mur2Ac(oyl-L-Ala-gamma-D-Glu-L-Lys-D-Ala-D-Ala)](n)-di-trans,octa-cis-undecaprenyl diphosphate + beta-D-GlcNAc-(1-&gt;4)-Mur2Ac(oyl-L-Ala-gamma-D-Glu-L-Lys-D-Ala-D-Ala)-di-trans,octa-cis-undecaprenyl diphosphate = [GlcNAc-(1-&gt;4)-Mur2Ac(oyl-L-Ala-gamma-D-Glu-L-Lys-D-Ala-D-Ala)](n+1)-di-trans,octa-cis-undecaprenyl diphosphate + di-trans,octa-cis-undecaprenyl diphosphate + H(+)</text>
        <dbReference type="Rhea" id="RHEA:23708"/>
        <dbReference type="Rhea" id="RHEA-COMP:9602"/>
        <dbReference type="Rhea" id="RHEA-COMP:9603"/>
        <dbReference type="ChEBI" id="CHEBI:15378"/>
        <dbReference type="ChEBI" id="CHEBI:58405"/>
        <dbReference type="ChEBI" id="CHEBI:60033"/>
        <dbReference type="ChEBI" id="CHEBI:78435"/>
        <dbReference type="EC" id="2.4.99.28"/>
    </reaction>
</comment>
<keyword evidence="8" id="KW-0133">Cell shape</keyword>
<keyword evidence="10 17" id="KW-1133">Transmembrane helix</keyword>
<dbReference type="InterPro" id="IPR023346">
    <property type="entry name" value="Lysozyme-like_dom_sf"/>
</dbReference>
<evidence type="ECO:0000256" key="1">
    <source>
        <dbReference type="ARBA" id="ARBA00022475"/>
    </source>
</evidence>
<dbReference type="GO" id="GO:0009252">
    <property type="term" value="P:peptidoglycan biosynthetic process"/>
    <property type="evidence" value="ECO:0007669"/>
    <property type="project" value="UniProtKB-KW"/>
</dbReference>
<evidence type="ECO:0000259" key="18">
    <source>
        <dbReference type="Pfam" id="PF00905"/>
    </source>
</evidence>
<dbReference type="InterPro" id="IPR001264">
    <property type="entry name" value="Glyco_trans_51"/>
</dbReference>
<dbReference type="GO" id="GO:0008658">
    <property type="term" value="F:penicillin binding"/>
    <property type="evidence" value="ECO:0007669"/>
    <property type="project" value="InterPro"/>
</dbReference>
<evidence type="ECO:0000256" key="9">
    <source>
        <dbReference type="ARBA" id="ARBA00022984"/>
    </source>
</evidence>
<evidence type="ECO:0000256" key="10">
    <source>
        <dbReference type="ARBA" id="ARBA00022989"/>
    </source>
</evidence>
<dbReference type="Pfam" id="PF00905">
    <property type="entry name" value="Transpeptidase"/>
    <property type="match status" value="1"/>
</dbReference>
<evidence type="ECO:0000256" key="4">
    <source>
        <dbReference type="ARBA" id="ARBA00022676"/>
    </source>
</evidence>
<dbReference type="GO" id="GO:0071555">
    <property type="term" value="P:cell wall organization"/>
    <property type="evidence" value="ECO:0007669"/>
    <property type="project" value="UniProtKB-KW"/>
</dbReference>
<evidence type="ECO:0000256" key="14">
    <source>
        <dbReference type="ARBA" id="ARBA00034000"/>
    </source>
</evidence>
<dbReference type="GO" id="GO:0030288">
    <property type="term" value="C:outer membrane-bounded periplasmic space"/>
    <property type="evidence" value="ECO:0007669"/>
    <property type="project" value="TreeGrafter"/>
</dbReference>
<feature type="compositionally biased region" description="Basic and acidic residues" evidence="16">
    <location>
        <begin position="710"/>
        <end position="725"/>
    </location>
</feature>
<evidence type="ECO:0000256" key="17">
    <source>
        <dbReference type="SAM" id="Phobius"/>
    </source>
</evidence>
<dbReference type="Gene3D" id="3.40.710.10">
    <property type="entry name" value="DD-peptidase/beta-lactamase superfamily"/>
    <property type="match status" value="1"/>
</dbReference>
<feature type="domain" description="Penicillin-binding protein transpeptidase" evidence="18">
    <location>
        <begin position="399"/>
        <end position="639"/>
    </location>
</feature>
<keyword evidence="7" id="KW-0378">Hydrolase</keyword>
<evidence type="ECO:0000256" key="5">
    <source>
        <dbReference type="ARBA" id="ARBA00022679"/>
    </source>
</evidence>
<evidence type="ECO:0000256" key="11">
    <source>
        <dbReference type="ARBA" id="ARBA00023136"/>
    </source>
</evidence>
<keyword evidence="2" id="KW-0121">Carboxypeptidase</keyword>
<evidence type="ECO:0000256" key="3">
    <source>
        <dbReference type="ARBA" id="ARBA00022670"/>
    </source>
</evidence>
<sequence length="767" mass="85159">MGKEYKKRSESLNRPLGKRILKGTLTTLFVLFVISLVLIVGGIGVGAGIVSAMVKDEKLRTKDDFQKDFDSLTQNSYAYFQNKDKNGDSVLIGKLRNNGNSIKPVTSTKDVSKYLIDAFISTEDQEFYEHSGIVPRSLMRATIQQATKSDTKTGGSTITQQLVKNVILKNSDKDVSRKAKEIVLAIRLDSMFEKEEIFVHYLNSVYFGKGADGLHMYGVQSAAHGLFNKEVDQLEPAQAAYIAGMVQRPNDYNPISEDPKNLQRGLSRMKIVLNNMLANQKITQQQYDEALKFDIKASLAKPSDFENSYTKYPFIMHAIEEEAAEVFMEMDNLNITELSKQGKYRATLKDYKKKAMSGGYRFYTTIDQQMYDAVNKAATERLKFRDKTYKGIKDHEQLGAVIIDNRNGAVLAFVSGANQGQNINQKDHALHATNQPGSAIKPLLVYAPAVNEGVISSGTLILDEMIKKSDGSGYYKNANNKYKGPVNASTALKYSYNIPAIKVFNHMGHQTGFEYLNKMGIPPHENDGESAAIGGATNGYTVEKMTAAFATLGNDGKYNKPFMISKIEDADGKVIWEHQTQPVEVFTPQTAFETNKMLRQVLTGTGAYVGGKVSGYDLAGKTGTTSDDKDLWFVGYTPQITLGVWGGYDYNFSMKHNSHFTKQAWVNIFKAAAQANPGYFDKKARFNSPGGGVKGIACIECDRIRDYHQKKQAEEDKKKQDDHRKGGTKPPGHRDPDPPITTPPTFPPPNTTPPIIPEPPNREEGSE</sequence>
<proteinExistence type="predicted"/>
<comment type="caution">
    <text evidence="20">The sequence shown here is derived from an EMBL/GenBank/DDBJ whole genome shotgun (WGS) entry which is preliminary data.</text>
</comment>
<accession>A0A4R3L7U8</accession>
<evidence type="ECO:0000256" key="6">
    <source>
        <dbReference type="ARBA" id="ARBA00022692"/>
    </source>
</evidence>
<dbReference type="InterPro" id="IPR001460">
    <property type="entry name" value="PCN-bd_Tpept"/>
</dbReference>
<dbReference type="OrthoDB" id="9766909at2"/>
<keyword evidence="3" id="KW-0645">Protease</keyword>
<dbReference type="Pfam" id="PF00912">
    <property type="entry name" value="Transgly"/>
    <property type="match status" value="1"/>
</dbReference>
<feature type="transmembrane region" description="Helical" evidence="17">
    <location>
        <begin position="21"/>
        <end position="54"/>
    </location>
</feature>
<keyword evidence="4" id="KW-0328">Glycosyltransferase</keyword>
<dbReference type="SUPFAM" id="SSF53955">
    <property type="entry name" value="Lysozyme-like"/>
    <property type="match status" value="1"/>
</dbReference>
<dbReference type="GO" id="GO:0008955">
    <property type="term" value="F:peptidoglycan glycosyltransferase activity"/>
    <property type="evidence" value="ECO:0007669"/>
    <property type="project" value="UniProtKB-EC"/>
</dbReference>
<keyword evidence="5" id="KW-0808">Transferase</keyword>
<keyword evidence="21" id="KW-1185">Reference proteome</keyword>
<evidence type="ECO:0000256" key="16">
    <source>
        <dbReference type="SAM" id="MobiDB-lite"/>
    </source>
</evidence>
<evidence type="ECO:0000313" key="20">
    <source>
        <dbReference type="EMBL" id="TCS95060.1"/>
    </source>
</evidence>
<keyword evidence="6 17" id="KW-0812">Transmembrane</keyword>
<dbReference type="Gene3D" id="1.10.3810.10">
    <property type="entry name" value="Biosynthetic peptidoglycan transglycosylase-like"/>
    <property type="match status" value="1"/>
</dbReference>
<dbReference type="InterPro" id="IPR036950">
    <property type="entry name" value="PBP_transglycosylase"/>
</dbReference>
<dbReference type="PANTHER" id="PTHR32282">
    <property type="entry name" value="BINDING PROTEIN TRANSPEPTIDASE, PUTATIVE-RELATED"/>
    <property type="match status" value="1"/>
</dbReference>
<name>A0A4R3L7U8_9BACL</name>
<dbReference type="GO" id="GO:0009002">
    <property type="term" value="F:serine-type D-Ala-D-Ala carboxypeptidase activity"/>
    <property type="evidence" value="ECO:0007669"/>
    <property type="project" value="UniProtKB-EC"/>
</dbReference>
<evidence type="ECO:0000256" key="15">
    <source>
        <dbReference type="ARBA" id="ARBA00049902"/>
    </source>
</evidence>
<dbReference type="RefSeq" id="WP_131924415.1">
    <property type="nucleotide sequence ID" value="NZ_SMAG01000003.1"/>
</dbReference>
<evidence type="ECO:0000256" key="13">
    <source>
        <dbReference type="ARBA" id="ARBA00023316"/>
    </source>
</evidence>
<dbReference type="InterPro" id="IPR050396">
    <property type="entry name" value="Glycosyltr_51/Transpeptidase"/>
</dbReference>